<dbReference type="EMBL" id="WSEK01000004">
    <property type="protein sequence ID" value="MVQ50984.1"/>
    <property type="molecule type" value="Genomic_DNA"/>
</dbReference>
<evidence type="ECO:0000313" key="4">
    <source>
        <dbReference type="EMBL" id="MVQ50984.1"/>
    </source>
</evidence>
<dbReference type="InterPro" id="IPR011659">
    <property type="entry name" value="WD40"/>
</dbReference>
<name>A0A6L6XU99_9ACTN</name>
<evidence type="ECO:0008006" key="6">
    <source>
        <dbReference type="Google" id="ProtNLM"/>
    </source>
</evidence>
<dbReference type="Proteomes" id="UP000473525">
    <property type="component" value="Unassembled WGS sequence"/>
</dbReference>
<keyword evidence="3" id="KW-0812">Transmembrane</keyword>
<proteinExistence type="inferred from homology"/>
<gene>
    <name evidence="4" type="ORF">GON03_17495</name>
</gene>
<dbReference type="SUPFAM" id="SSF82171">
    <property type="entry name" value="DPP6 N-terminal domain-like"/>
    <property type="match status" value="1"/>
</dbReference>
<comment type="caution">
    <text evidence="4">The sequence shown here is derived from an EMBL/GenBank/DDBJ whole genome shotgun (WGS) entry which is preliminary data.</text>
</comment>
<organism evidence="4 5">
    <name type="scientific">Nocardioides agri</name>
    <dbReference type="NCBI Taxonomy" id="2682843"/>
    <lineage>
        <taxon>Bacteria</taxon>
        <taxon>Bacillati</taxon>
        <taxon>Actinomycetota</taxon>
        <taxon>Actinomycetes</taxon>
        <taxon>Propionibacteriales</taxon>
        <taxon>Nocardioidaceae</taxon>
        <taxon>Nocardioides</taxon>
    </lineage>
</organism>
<reference evidence="4 5" key="1">
    <citation type="submission" date="2019-12" db="EMBL/GenBank/DDBJ databases">
        <authorList>
            <person name="Huq M.A."/>
        </authorList>
    </citation>
    <scope>NUCLEOTIDE SEQUENCE [LARGE SCALE GENOMIC DNA]</scope>
    <source>
        <strain evidence="4 5">MAH-18</strain>
    </source>
</reference>
<accession>A0A6L6XU99</accession>
<keyword evidence="3" id="KW-0472">Membrane</keyword>
<keyword evidence="5" id="KW-1185">Reference proteome</keyword>
<feature type="transmembrane region" description="Helical" evidence="3">
    <location>
        <begin position="42"/>
        <end position="59"/>
    </location>
</feature>
<dbReference type="Gene3D" id="2.120.10.30">
    <property type="entry name" value="TolB, C-terminal domain"/>
    <property type="match status" value="2"/>
</dbReference>
<evidence type="ECO:0000256" key="2">
    <source>
        <dbReference type="SAM" id="MobiDB-lite"/>
    </source>
</evidence>
<dbReference type="Pfam" id="PF07676">
    <property type="entry name" value="PD40"/>
    <property type="match status" value="3"/>
</dbReference>
<evidence type="ECO:0000256" key="3">
    <source>
        <dbReference type="SAM" id="Phobius"/>
    </source>
</evidence>
<sequence>MSLPDQLNDLAEQRIQPHLLAAPEIVRRDGDTKRLRRRRQTVLIAACVATIAAAAAFTLTRTPDSAHEPAPAPALPDRVTIFDPAGQLSYVAGDGTRQAVHAKNVDRFALSPDGRRIAYITNNDTGRHLWIADADGSNRSRLRAPCAGCEPGYGVTWSQDGSRLAYVLWRPGENADQLRIRTISTGQERVLKMHPGLEPRGPMFSPDDQSLVVNLATDAGQYVATLDLAEAKPSLIQLTDTYSQVQTPAWSEDGQTIYFTATTRGDNTNDVTASIDLYAMSADGSRLRQVTHAVPGERFFAATPYKNKFLVSRALGEEPWTVGWLTNNGSTFTPLEGPDGTPLLGTGAQLQP</sequence>
<dbReference type="RefSeq" id="WP_157344203.1">
    <property type="nucleotide sequence ID" value="NZ_WSEK01000004.1"/>
</dbReference>
<dbReference type="AlphaFoldDB" id="A0A6L6XU99"/>
<protein>
    <recommendedName>
        <fullName evidence="6">Dipeptidylpeptidase IV N-terminal domain-containing protein</fullName>
    </recommendedName>
</protein>
<comment type="similarity">
    <text evidence="1">Belongs to the TolB family.</text>
</comment>
<evidence type="ECO:0000313" key="5">
    <source>
        <dbReference type="Proteomes" id="UP000473525"/>
    </source>
</evidence>
<dbReference type="InterPro" id="IPR011042">
    <property type="entry name" value="6-blade_b-propeller_TolB-like"/>
</dbReference>
<dbReference type="PANTHER" id="PTHR36842:SF1">
    <property type="entry name" value="PROTEIN TOLB"/>
    <property type="match status" value="1"/>
</dbReference>
<evidence type="ECO:0000256" key="1">
    <source>
        <dbReference type="ARBA" id="ARBA00009820"/>
    </source>
</evidence>
<feature type="region of interest" description="Disordered" evidence="2">
    <location>
        <begin position="333"/>
        <end position="352"/>
    </location>
</feature>
<dbReference type="PANTHER" id="PTHR36842">
    <property type="entry name" value="PROTEIN TOLB HOMOLOG"/>
    <property type="match status" value="1"/>
</dbReference>
<keyword evidence="3" id="KW-1133">Transmembrane helix</keyword>